<dbReference type="NCBIfam" id="NF033517">
    <property type="entry name" value="transpos_IS66"/>
    <property type="match status" value="1"/>
</dbReference>
<feature type="domain" description="Transposase IS66 zinc-finger binding" evidence="4">
    <location>
        <begin position="129"/>
        <end position="171"/>
    </location>
</feature>
<evidence type="ECO:0000313" key="7">
    <source>
        <dbReference type="EMBL" id="RSU55309.1"/>
    </source>
</evidence>
<feature type="domain" description="Transposase IS66 central" evidence="3">
    <location>
        <begin position="185"/>
        <end position="476"/>
    </location>
</feature>
<dbReference type="Pfam" id="PF13007">
    <property type="entry name" value="LZ_Tnp_IS66"/>
    <property type="match status" value="1"/>
</dbReference>
<sequence length="535" mass="60215">MVEAMRFALDRLPTDPVLLQKMLLEMADVMEQERAELTAAKATVKAQTLRIEKLEHRVARLLRVQFGRSSEKMDIAQLRLMFEEVEAPEPANDEVPAAPVAKSARKPGSRAPLPAHFPRQTLDHQPSPCSAGCTGPSVQIDEAVTEVLDYVPARFRVIRHVRPRLVCRSCEQIRQAPAVDLPLPKVMASSALLANLVVSRFVDHQPWHRQSVIFRRVGLHIDRDVMSRWARKLAWLLTPLGERLFAYIREAAKIHGDDTPVTLLGNGDGSRTGHFWVYLRDDRSSGDMNPPAVAFRFSADRGGAHPAEHLSGYQGYLQADGFAGYNALYRDPRTKAPRDVVEVGCWSHARRKFTDILEKSPSPIAAEAVVRIAELFAIERDIKGAPPDERRRIRQSKAVPKLDALRVWLETQNRGLSSDSNLARACRYPLNRWQAMIRYCDDGRLEISNNLVENALRGVALGRRNWMFVGSMKGGEAAALFYSLAGTCRLNGVEPEAWFTDVIEHIGNHPINRIDDFLPWKWQASRLTNDLEKAA</sequence>
<dbReference type="Pfam" id="PF03050">
    <property type="entry name" value="DDE_Tnp_IS66"/>
    <property type="match status" value="1"/>
</dbReference>
<dbReference type="RefSeq" id="WP_125999128.1">
    <property type="nucleotide sequence ID" value="NZ_QRAL01000020.1"/>
</dbReference>
<dbReference type="InterPro" id="IPR039552">
    <property type="entry name" value="IS66_C"/>
</dbReference>
<dbReference type="PANTHER" id="PTHR33678">
    <property type="entry name" value="BLL1576 PROTEIN"/>
    <property type="match status" value="1"/>
</dbReference>
<accession>A0A430BRH4</accession>
<dbReference type="InterPro" id="IPR024474">
    <property type="entry name" value="Znf_dom_IS66"/>
</dbReference>
<evidence type="ECO:0000259" key="4">
    <source>
        <dbReference type="Pfam" id="PF13005"/>
    </source>
</evidence>
<feature type="coiled-coil region" evidence="1">
    <location>
        <begin position="27"/>
        <end position="64"/>
    </location>
</feature>
<dbReference type="Pfam" id="PF13817">
    <property type="entry name" value="DDE_Tnp_IS66_C"/>
    <property type="match status" value="1"/>
</dbReference>
<dbReference type="InterPro" id="IPR004291">
    <property type="entry name" value="Transposase_IS66_central"/>
</dbReference>
<proteinExistence type="predicted"/>
<dbReference type="Proteomes" id="UP000287401">
    <property type="component" value="Unassembled WGS sequence"/>
</dbReference>
<evidence type="ECO:0000256" key="2">
    <source>
        <dbReference type="SAM" id="MobiDB-lite"/>
    </source>
</evidence>
<reference evidence="7 8" key="1">
    <citation type="submission" date="2018-07" db="EMBL/GenBank/DDBJ databases">
        <title>Genomic and Epidemiologic Investigation of an Indolent Hospital Outbreak.</title>
        <authorList>
            <person name="Johnson R.C."/>
            <person name="Deming C."/>
            <person name="Conlan S."/>
            <person name="Zellmer C.J."/>
            <person name="Michelin A.V."/>
            <person name="Lee-Lin S."/>
            <person name="Thomas P.J."/>
            <person name="Park M."/>
            <person name="Weingarten R.A."/>
            <person name="Less J."/>
            <person name="Dekker J.P."/>
            <person name="Frank K.M."/>
            <person name="Musser K.A."/>
            <person name="Mcquiston J.R."/>
            <person name="Henderson D.K."/>
            <person name="Lau A.F."/>
            <person name="Palmore T.N."/>
            <person name="Segre J.A."/>
        </authorList>
    </citation>
    <scope>NUCLEOTIDE SEQUENCE [LARGE SCALE GENOMIC DNA]</scope>
    <source>
        <strain evidence="7 8">SK-NIH.Env6_1116</strain>
    </source>
</reference>
<dbReference type="PANTHER" id="PTHR33678:SF1">
    <property type="entry name" value="BLL1576 PROTEIN"/>
    <property type="match status" value="1"/>
</dbReference>
<comment type="caution">
    <text evidence="7">The sequence shown here is derived from an EMBL/GenBank/DDBJ whole genome shotgun (WGS) entry which is preliminary data.</text>
</comment>
<keyword evidence="1" id="KW-0175">Coiled coil</keyword>
<feature type="region of interest" description="Disordered" evidence="2">
    <location>
        <begin position="91"/>
        <end position="133"/>
    </location>
</feature>
<evidence type="ECO:0000259" key="6">
    <source>
        <dbReference type="Pfam" id="PF13817"/>
    </source>
</evidence>
<dbReference type="AlphaFoldDB" id="A0A430BRH4"/>
<evidence type="ECO:0000259" key="5">
    <source>
        <dbReference type="Pfam" id="PF13007"/>
    </source>
</evidence>
<name>A0A430BRH4_SPHYA</name>
<organism evidence="7 8">
    <name type="scientific">Sphingobium yanoikuyae</name>
    <name type="common">Sphingomonas yanoikuyae</name>
    <dbReference type="NCBI Taxonomy" id="13690"/>
    <lineage>
        <taxon>Bacteria</taxon>
        <taxon>Pseudomonadati</taxon>
        <taxon>Pseudomonadota</taxon>
        <taxon>Alphaproteobacteria</taxon>
        <taxon>Sphingomonadales</taxon>
        <taxon>Sphingomonadaceae</taxon>
        <taxon>Sphingobium</taxon>
    </lineage>
</organism>
<feature type="domain" description="Transposase TnpC homeodomain" evidence="5">
    <location>
        <begin position="54"/>
        <end position="120"/>
    </location>
</feature>
<dbReference type="EMBL" id="QRAL01000020">
    <property type="protein sequence ID" value="RSU55309.1"/>
    <property type="molecule type" value="Genomic_DNA"/>
</dbReference>
<feature type="domain" description="Transposase IS66 C-terminal" evidence="6">
    <location>
        <begin position="483"/>
        <end position="520"/>
    </location>
</feature>
<dbReference type="Pfam" id="PF13005">
    <property type="entry name" value="zf-IS66"/>
    <property type="match status" value="1"/>
</dbReference>
<protein>
    <submittedName>
        <fullName evidence="7">IS66 family transposase</fullName>
    </submittedName>
</protein>
<evidence type="ECO:0000313" key="8">
    <source>
        <dbReference type="Proteomes" id="UP000287401"/>
    </source>
</evidence>
<evidence type="ECO:0000256" key="1">
    <source>
        <dbReference type="SAM" id="Coils"/>
    </source>
</evidence>
<evidence type="ECO:0000259" key="3">
    <source>
        <dbReference type="Pfam" id="PF03050"/>
    </source>
</evidence>
<dbReference type="InterPro" id="IPR024463">
    <property type="entry name" value="Transposase_TnpC_homeodom"/>
</dbReference>
<gene>
    <name evidence="7" type="ORF">DAH51_17340</name>
</gene>
<dbReference type="InterPro" id="IPR052344">
    <property type="entry name" value="Transposase-related"/>
</dbReference>